<dbReference type="CDD" id="cd00653">
    <property type="entry name" value="RNA_pol_B_RPB2"/>
    <property type="match status" value="1"/>
</dbReference>
<evidence type="ECO:0000256" key="5">
    <source>
        <dbReference type="ARBA" id="ARBA00022695"/>
    </source>
</evidence>
<evidence type="ECO:0000256" key="7">
    <source>
        <dbReference type="ARBA" id="ARBA00022833"/>
    </source>
</evidence>
<dbReference type="InterPro" id="IPR014724">
    <property type="entry name" value="RNA_pol_RPB2_OB-fold"/>
</dbReference>
<evidence type="ECO:0000259" key="11">
    <source>
        <dbReference type="Pfam" id="PF04560"/>
    </source>
</evidence>
<feature type="domain" description="RNA polymerase Rpb2" evidence="12">
    <location>
        <begin position="208"/>
        <end position="381"/>
    </location>
</feature>
<keyword evidence="4" id="KW-0808">Transferase</keyword>
<dbReference type="GO" id="GO:0006351">
    <property type="term" value="P:DNA-templated transcription"/>
    <property type="evidence" value="ECO:0007669"/>
    <property type="project" value="InterPro"/>
</dbReference>
<dbReference type="Gene3D" id="3.90.1100.10">
    <property type="match status" value="2"/>
</dbReference>
<dbReference type="Pfam" id="PF04563">
    <property type="entry name" value="RNA_pol_Rpb2_1"/>
    <property type="match status" value="1"/>
</dbReference>
<feature type="domain" description="RNA polymerase Rpb2" evidence="15">
    <location>
        <begin position="567"/>
        <end position="627"/>
    </location>
</feature>
<evidence type="ECO:0000256" key="9">
    <source>
        <dbReference type="SAM" id="MobiDB-lite"/>
    </source>
</evidence>
<feature type="compositionally biased region" description="Polar residues" evidence="9">
    <location>
        <begin position="1450"/>
        <end position="1468"/>
    </location>
</feature>
<dbReference type="Gene3D" id="2.40.270.10">
    <property type="entry name" value="DNA-directed RNA polymerase, subunit 2, domain 6"/>
    <property type="match status" value="1"/>
</dbReference>
<sequence length="1486" mass="165426">MEDAREMTNTLLRTYFKTQDYPFTRHHIESFSNFLSKDLPAIIKAENPFIILQDPKGGGVYGIKAEIYVGGKDGSKIYIGTPSVNLKNSEEIRVLFPNEARLRNLTYASQITADIYIRITYLLPDPAGGRKMISQTIELDPQSKEYSYLQQFPLLKMPIMLHSRFCSLFAKPQVFLQEVGECPYDYGGYFIVDGSEKVLITRQEQAFNTLYISKRERDPKIELYASISSLNPSTRQIKHVSFGWIRKDNVLHVNLPFVRKSIPIFVLFRAMGLQSDQDIIREIFPDPESTEAKLLELHLHESIVDANPIFDQYSAIQYIKIFTKGFSEAHVLDILYNQTFIHVENRPGARVAFLAECVRKILFVVAGLNPPTDRDDIRNQRCITSGVLTRMLFQGAYTTWKKGMLLTLDKEYKYNSTIYQGPEFAKLFQQGTLLNMFRSGMITESVMRGFKGRWGSGVGEEKTGVIQPLSRLSYMDFLSHCRRVVLNFDTGMKMAGPRRLHPSQYGYFCTNETPAGASIGITKNFSILTSVSIATDPVNFIEWLLRKGFVVGCDQITATMTAVSIPVFVNDGIIGYTLRPIALSKMLKYMKWTGCLPSTSSITFSILHKRVYVYLDEGRPVRPLVHLEEAKVPYTTMKSARSWRELVIGNFPRTTNVEIYHSDFYDPIPDEKATIEDYIKLLYPHIGCIEYVDPYESNEAFIAMFPEYIKPETTHLEIHPSTMLGLLTSVIPFPNYNQSPRNQLSCSQSKQGLSVYATNYRNRFDNMVHVLSYGEAPIVRTLYYDYIADGQMPYGQNLMVAIGSFTGYNQDDGIIFNADSFARGMFRNITFRSYEIYEEDDEQMKTQTRIGNPARIPGWTSLRAGVDYSKLDERGIIRVGEIVDENTILVGCYMQNSAGEMADASLTAQVWTRGRVEKVVVMTNNSGRALVKIRVTQDRIPELGDKFSTRHGQKGTIGMLIRAHDMPRTASGMVPDMIVNPHCMPSRMTMAQLLESLLGKAAPGLGAIGNATAFMNEGNPTEQIGKVLQNQFNMNPQGEDILYDGMSGTMIPSTIFMGNIYIMRLKHMPEDKWNARGEGRKEQKTHQPTGGRGNQGGLRIGEMERDAILGHGIADFIRESYTKRSDGYSTYVCNGCGTIPIFNERKNLFICPLCDGPLKFTEENMHIVPPNKRSLVSFSKIEMPYSMKLWDQEMAFFLNAGMRLLTDRDVKKLRGAPIVNLTEDQTMAALKAELPERVFEEENTAELIEKEDVPEINAANLSALGVEPEKELEAEKVNSRVLNAAVEAAVNATLKATTTSGRVTAAAVNAAVNAAVAAAKQVSPEEVVASAPAANAANSMIDNLQVTPAQASVEASSAANFSEPVALGEGDFSQLDDTLPTMTNSQQKGGGQSGMNQSGSVNVQTSTQPVLVIPMNVGKPPAATQMIQPPINGAPSTISVDTSQNAIQNTIEQTNGTRPKSRRGSNVSFGGAAAAANTIVNVIKQG</sequence>
<dbReference type="InterPro" id="IPR007642">
    <property type="entry name" value="RNA_pol_Rpb2_2"/>
</dbReference>
<keyword evidence="8" id="KW-0804">Transcription</keyword>
<evidence type="ECO:0000256" key="2">
    <source>
        <dbReference type="ARBA" id="ARBA00012418"/>
    </source>
</evidence>
<dbReference type="SUPFAM" id="SSF64484">
    <property type="entry name" value="beta and beta-prime subunits of DNA dependent RNA-polymerase"/>
    <property type="match status" value="1"/>
</dbReference>
<accession>A0A6C0DBA5</accession>
<dbReference type="GO" id="GO:0046872">
    <property type="term" value="F:metal ion binding"/>
    <property type="evidence" value="ECO:0007669"/>
    <property type="project" value="UniProtKB-KW"/>
</dbReference>
<dbReference type="InterPro" id="IPR037033">
    <property type="entry name" value="DNA-dir_RNAP_su2_hyb_sf"/>
</dbReference>
<evidence type="ECO:0000256" key="8">
    <source>
        <dbReference type="ARBA" id="ARBA00023163"/>
    </source>
</evidence>
<dbReference type="InterPro" id="IPR007646">
    <property type="entry name" value="RNA_pol_Rpb2_4"/>
</dbReference>
<feature type="domain" description="RNA polymerase Rpb2" evidence="14">
    <location>
        <begin position="469"/>
        <end position="531"/>
    </location>
</feature>
<dbReference type="Pfam" id="PF04561">
    <property type="entry name" value="RNA_pol_Rpb2_2"/>
    <property type="match status" value="1"/>
</dbReference>
<dbReference type="InterPro" id="IPR007121">
    <property type="entry name" value="RNA_pol_bsu_CS"/>
</dbReference>
<keyword evidence="7" id="KW-0862">Zinc</keyword>
<dbReference type="InterPro" id="IPR007644">
    <property type="entry name" value="RNA_pol_bsu_protrusion"/>
</dbReference>
<keyword evidence="5" id="KW-0548">Nucleotidyltransferase</keyword>
<feature type="region of interest" description="Disordered" evidence="9">
    <location>
        <begin position="1450"/>
        <end position="1469"/>
    </location>
</feature>
<evidence type="ECO:0000256" key="3">
    <source>
        <dbReference type="ARBA" id="ARBA00022478"/>
    </source>
</evidence>
<evidence type="ECO:0000256" key="4">
    <source>
        <dbReference type="ARBA" id="ARBA00022679"/>
    </source>
</evidence>
<reference evidence="16" key="1">
    <citation type="journal article" date="2020" name="Nature">
        <title>Giant virus diversity and host interactions through global metagenomics.</title>
        <authorList>
            <person name="Schulz F."/>
            <person name="Roux S."/>
            <person name="Paez-Espino D."/>
            <person name="Jungbluth S."/>
            <person name="Walsh D.A."/>
            <person name="Denef V.J."/>
            <person name="McMahon K.D."/>
            <person name="Konstantinidis K.T."/>
            <person name="Eloe-Fadrosh E.A."/>
            <person name="Kyrpides N.C."/>
            <person name="Woyke T."/>
        </authorList>
    </citation>
    <scope>NUCLEOTIDE SEQUENCE</scope>
    <source>
        <strain evidence="16">GVMAG-M-3300023174-137</strain>
    </source>
</reference>
<feature type="domain" description="RNA polymerase Rpb2" evidence="11">
    <location>
        <begin position="1096"/>
        <end position="1194"/>
    </location>
</feature>
<keyword evidence="6" id="KW-0479">Metal-binding</keyword>
<dbReference type="GO" id="GO:0003677">
    <property type="term" value="F:DNA binding"/>
    <property type="evidence" value="ECO:0007669"/>
    <property type="project" value="InterPro"/>
</dbReference>
<feature type="region of interest" description="Disordered" evidence="9">
    <location>
        <begin position="1371"/>
        <end position="1401"/>
    </location>
</feature>
<dbReference type="GO" id="GO:0000428">
    <property type="term" value="C:DNA-directed RNA polymerase complex"/>
    <property type="evidence" value="ECO:0007669"/>
    <property type="project" value="UniProtKB-KW"/>
</dbReference>
<dbReference type="EC" id="2.7.7.6" evidence="2"/>
<dbReference type="GO" id="GO:0003899">
    <property type="term" value="F:DNA-directed RNA polymerase activity"/>
    <property type="evidence" value="ECO:0007669"/>
    <property type="project" value="UniProtKB-EC"/>
</dbReference>
<dbReference type="Pfam" id="PF04566">
    <property type="entry name" value="RNA_pol_Rpb2_4"/>
    <property type="match status" value="1"/>
</dbReference>
<dbReference type="Pfam" id="PF04560">
    <property type="entry name" value="RNA_pol_Rpb2_7"/>
    <property type="match status" value="1"/>
</dbReference>
<feature type="domain" description="DNA-directed RNA polymerase subunit 2 hybrid-binding" evidence="10">
    <location>
        <begin position="728"/>
        <end position="1092"/>
    </location>
</feature>
<name>A0A6C0DBA5_9ZZZZ</name>
<dbReference type="InterPro" id="IPR015712">
    <property type="entry name" value="DNA-dir_RNA_pol_su2"/>
</dbReference>
<proteinExistence type="inferred from homology"/>
<feature type="domain" description="RNA polymerase beta subunit protrusion" evidence="13">
    <location>
        <begin position="24"/>
        <end position="417"/>
    </location>
</feature>
<dbReference type="Gene3D" id="3.90.1110.10">
    <property type="entry name" value="RNA polymerase Rpb2, domain 2"/>
    <property type="match status" value="1"/>
</dbReference>
<feature type="compositionally biased region" description="Basic and acidic residues" evidence="9">
    <location>
        <begin position="1076"/>
        <end position="1085"/>
    </location>
</feature>
<evidence type="ECO:0000256" key="1">
    <source>
        <dbReference type="ARBA" id="ARBA00006835"/>
    </source>
</evidence>
<evidence type="ECO:0000259" key="15">
    <source>
        <dbReference type="Pfam" id="PF04566"/>
    </source>
</evidence>
<dbReference type="PROSITE" id="PS01166">
    <property type="entry name" value="RNA_POL_BETA"/>
    <property type="match status" value="1"/>
</dbReference>
<evidence type="ECO:0000259" key="14">
    <source>
        <dbReference type="Pfam" id="PF04565"/>
    </source>
</evidence>
<dbReference type="Pfam" id="PF04565">
    <property type="entry name" value="RNA_pol_Rpb2_3"/>
    <property type="match status" value="1"/>
</dbReference>
<evidence type="ECO:0000313" key="16">
    <source>
        <dbReference type="EMBL" id="QHT14158.1"/>
    </source>
</evidence>
<evidence type="ECO:0000259" key="10">
    <source>
        <dbReference type="Pfam" id="PF00562"/>
    </source>
</evidence>
<evidence type="ECO:0000259" key="12">
    <source>
        <dbReference type="Pfam" id="PF04561"/>
    </source>
</evidence>
<dbReference type="Gene3D" id="2.40.50.150">
    <property type="match status" value="1"/>
</dbReference>
<organism evidence="16">
    <name type="scientific">viral metagenome</name>
    <dbReference type="NCBI Taxonomy" id="1070528"/>
    <lineage>
        <taxon>unclassified sequences</taxon>
        <taxon>metagenomes</taxon>
        <taxon>organismal metagenomes</taxon>
    </lineage>
</organism>
<dbReference type="Pfam" id="PF00562">
    <property type="entry name" value="RNA_pol_Rpb2_6"/>
    <property type="match status" value="1"/>
</dbReference>
<keyword evidence="3" id="KW-0240">DNA-directed RNA polymerase</keyword>
<protein>
    <recommendedName>
        <fullName evidence="2">DNA-directed RNA polymerase</fullName>
        <ecNumber evidence="2">2.7.7.6</ecNumber>
    </recommendedName>
</protein>
<dbReference type="PANTHER" id="PTHR20856">
    <property type="entry name" value="DNA-DIRECTED RNA POLYMERASE I SUBUNIT 2"/>
    <property type="match status" value="1"/>
</dbReference>
<dbReference type="InterPro" id="IPR037034">
    <property type="entry name" value="RNA_pol_Rpb2_2_sf"/>
</dbReference>
<dbReference type="Gene3D" id="3.90.1800.10">
    <property type="entry name" value="RNA polymerase alpha subunit dimerisation domain"/>
    <property type="match status" value="1"/>
</dbReference>
<dbReference type="EMBL" id="MN739580">
    <property type="protein sequence ID" value="QHT14158.1"/>
    <property type="molecule type" value="Genomic_DNA"/>
</dbReference>
<dbReference type="GO" id="GO:0032549">
    <property type="term" value="F:ribonucleoside binding"/>
    <property type="evidence" value="ECO:0007669"/>
    <property type="project" value="InterPro"/>
</dbReference>
<dbReference type="InterPro" id="IPR007645">
    <property type="entry name" value="RNA_pol_Rpb2_3"/>
</dbReference>
<evidence type="ECO:0000259" key="13">
    <source>
        <dbReference type="Pfam" id="PF04563"/>
    </source>
</evidence>
<evidence type="ECO:0000256" key="6">
    <source>
        <dbReference type="ARBA" id="ARBA00022723"/>
    </source>
</evidence>
<dbReference type="InterPro" id="IPR007120">
    <property type="entry name" value="DNA-dir_RNAP_su2_dom"/>
</dbReference>
<comment type="similarity">
    <text evidence="1">Belongs to the RNA polymerase beta chain family.</text>
</comment>
<dbReference type="InterPro" id="IPR007641">
    <property type="entry name" value="RNA_pol_Rpb2_7"/>
</dbReference>
<feature type="region of interest" description="Disordered" evidence="9">
    <location>
        <begin position="1076"/>
        <end position="1098"/>
    </location>
</feature>